<dbReference type="Pfam" id="PF04464">
    <property type="entry name" value="Glyphos_transf"/>
    <property type="match status" value="1"/>
</dbReference>
<evidence type="ECO:0000256" key="6">
    <source>
        <dbReference type="ARBA" id="ARBA00023136"/>
    </source>
</evidence>
<comment type="subcellular location">
    <subcellularLocation>
        <location evidence="1">Cell membrane</location>
        <topology evidence="1">Peripheral membrane protein</topology>
    </subcellularLocation>
</comment>
<dbReference type="InterPro" id="IPR043149">
    <property type="entry name" value="TagF_N"/>
</dbReference>
<dbReference type="GO" id="GO:0005886">
    <property type="term" value="C:plasma membrane"/>
    <property type="evidence" value="ECO:0007669"/>
    <property type="project" value="UniProtKB-SubCell"/>
</dbReference>
<evidence type="ECO:0000256" key="5">
    <source>
        <dbReference type="ARBA" id="ARBA00022944"/>
    </source>
</evidence>
<name>A0AAV3UD94_9EURY</name>
<evidence type="ECO:0000256" key="2">
    <source>
        <dbReference type="ARBA" id="ARBA00010488"/>
    </source>
</evidence>
<dbReference type="PANTHER" id="PTHR37316">
    <property type="entry name" value="TEICHOIC ACID GLYCEROL-PHOSPHATE PRIMASE"/>
    <property type="match status" value="1"/>
</dbReference>
<dbReference type="EMBL" id="BAABKX010000001">
    <property type="protein sequence ID" value="GAA5043713.1"/>
    <property type="molecule type" value="Genomic_DNA"/>
</dbReference>
<organism evidence="7 8">
    <name type="scientific">Haladaptatus pallidirubidus</name>
    <dbReference type="NCBI Taxonomy" id="1008152"/>
    <lineage>
        <taxon>Archaea</taxon>
        <taxon>Methanobacteriati</taxon>
        <taxon>Methanobacteriota</taxon>
        <taxon>Stenosarchaea group</taxon>
        <taxon>Halobacteria</taxon>
        <taxon>Halobacteriales</taxon>
        <taxon>Haladaptataceae</taxon>
        <taxon>Haladaptatus</taxon>
    </lineage>
</organism>
<sequence>MKIGQSVLAPLKRSLLRPLADRIEKFAPELLLQWVLYAMLKRLSRLWTRDDTLWVFGARGGKAFVDNAKYLYLHVANEQPGVRPVWLSKNRRVVRELQQSGYEAYYCYSFRGLVANLRAGVVLLTQGHHDVVMPCCAGAKTVLLWHGIPLKTISWDAEFPSRPAPVRAVHEYMADEFDRLVVPSGHLVDAFESGLHIGRDRMIFTGYPRLDALFSDVEGSDIGADEGTHKRVRRLSRNHHVFFYLPTFRDDATRRFSEQFDFHELDDFLEREDAYFVVKTHPRERFDLPPNCSRIVTLPKECDVYPLLRYANVLLTDYSSIYFDYIALDRPVVFYPYDRAQYEESRGFYFDYDEIAAGVIASNFDELPTALSRALENDPEGMARRQLAETLLTDASRTGNQSAVAYDAIRRELVAGTDRSI</sequence>
<evidence type="ECO:0000313" key="7">
    <source>
        <dbReference type="EMBL" id="GAA5043713.1"/>
    </source>
</evidence>
<evidence type="ECO:0000256" key="3">
    <source>
        <dbReference type="ARBA" id="ARBA00022475"/>
    </source>
</evidence>
<dbReference type="GO" id="GO:0047355">
    <property type="term" value="F:CDP-glycerol glycerophosphotransferase activity"/>
    <property type="evidence" value="ECO:0007669"/>
    <property type="project" value="InterPro"/>
</dbReference>
<reference evidence="7 8" key="1">
    <citation type="journal article" date="2019" name="Int. J. Syst. Evol. Microbiol.">
        <title>The Global Catalogue of Microorganisms (GCM) 10K type strain sequencing project: providing services to taxonomists for standard genome sequencing and annotation.</title>
        <authorList>
            <consortium name="The Broad Institute Genomics Platform"/>
            <consortium name="The Broad Institute Genome Sequencing Center for Infectious Disease"/>
            <person name="Wu L."/>
            <person name="Ma J."/>
        </authorList>
    </citation>
    <scope>NUCLEOTIDE SEQUENCE [LARGE SCALE GENOMIC DNA]</scope>
    <source>
        <strain evidence="7 8">JCM 17504</strain>
    </source>
</reference>
<dbReference type="PANTHER" id="PTHR37316:SF3">
    <property type="entry name" value="TEICHOIC ACID GLYCEROL-PHOSPHATE TRANSFERASE"/>
    <property type="match status" value="1"/>
</dbReference>
<evidence type="ECO:0000256" key="4">
    <source>
        <dbReference type="ARBA" id="ARBA00022679"/>
    </source>
</evidence>
<keyword evidence="6" id="KW-0472">Membrane</keyword>
<dbReference type="InterPro" id="IPR051612">
    <property type="entry name" value="Teichoic_Acid_Biosynth"/>
</dbReference>
<dbReference type="InterPro" id="IPR043148">
    <property type="entry name" value="TagF_C"/>
</dbReference>
<dbReference type="AlphaFoldDB" id="A0AAV3UD94"/>
<dbReference type="SUPFAM" id="SSF53756">
    <property type="entry name" value="UDP-Glycosyltransferase/glycogen phosphorylase"/>
    <property type="match status" value="1"/>
</dbReference>
<evidence type="ECO:0000313" key="8">
    <source>
        <dbReference type="Proteomes" id="UP001501729"/>
    </source>
</evidence>
<gene>
    <name evidence="7" type="ORF">GCM10025751_08890</name>
</gene>
<dbReference type="GeneID" id="68611442"/>
<accession>A0AAV3UD94</accession>
<dbReference type="Proteomes" id="UP001501729">
    <property type="component" value="Unassembled WGS sequence"/>
</dbReference>
<keyword evidence="4" id="KW-0808">Transferase</keyword>
<keyword evidence="3" id="KW-1003">Cell membrane</keyword>
<proteinExistence type="inferred from homology"/>
<comment type="caution">
    <text evidence="7">The sequence shown here is derived from an EMBL/GenBank/DDBJ whole genome shotgun (WGS) entry which is preliminary data.</text>
</comment>
<dbReference type="Gene3D" id="3.40.50.12580">
    <property type="match status" value="1"/>
</dbReference>
<evidence type="ECO:0000256" key="1">
    <source>
        <dbReference type="ARBA" id="ARBA00004202"/>
    </source>
</evidence>
<keyword evidence="5" id="KW-0777">Teichoic acid biosynthesis</keyword>
<protein>
    <submittedName>
        <fullName evidence="7">CDP-glycerol glycerophosphotransferase family protein</fullName>
    </submittedName>
</protein>
<comment type="similarity">
    <text evidence="2">Belongs to the CDP-glycerol glycerophosphotransferase family.</text>
</comment>
<dbReference type="Gene3D" id="3.40.50.11820">
    <property type="match status" value="1"/>
</dbReference>
<dbReference type="InterPro" id="IPR007554">
    <property type="entry name" value="Glycerophosphate_synth"/>
</dbReference>
<dbReference type="RefSeq" id="WP_227775674.1">
    <property type="nucleotide sequence ID" value="NZ_BAABKX010000001.1"/>
</dbReference>
<keyword evidence="8" id="KW-1185">Reference proteome</keyword>